<keyword evidence="2" id="KW-0548">Nucleotidyltransferase</keyword>
<dbReference type="Proteomes" id="UP000566813">
    <property type="component" value="Unassembled WGS sequence"/>
</dbReference>
<protein>
    <submittedName>
        <fullName evidence="4">Nucleotidyltransferase family protein</fullName>
    </submittedName>
</protein>
<evidence type="ECO:0000256" key="2">
    <source>
        <dbReference type="ARBA" id="ARBA00022695"/>
    </source>
</evidence>
<comment type="caution">
    <text evidence="4">The sequence shown here is derived from an EMBL/GenBank/DDBJ whole genome shotgun (WGS) entry which is preliminary data.</text>
</comment>
<dbReference type="GO" id="GO:0016779">
    <property type="term" value="F:nucleotidyltransferase activity"/>
    <property type="evidence" value="ECO:0007669"/>
    <property type="project" value="UniProtKB-KW"/>
</dbReference>
<dbReference type="InterPro" id="IPR005835">
    <property type="entry name" value="NTP_transferase_dom"/>
</dbReference>
<sequence length="242" mass="26693">MSKPLASDTAMVMAAGLGKRMRPLTAARPKPLVKVAGKPLIDWSLDLLADAGVKKAVVNVHYLADALEVHLEHYPRLEIAVSDERPELLETGGGLVRAHAQGLLPDPFFCVNSDNIWLDGPRSAFDELSQAWNPDRMDALLLMVRHPAAHNYVGKGDFHLDGLGQVSRRRSGRVAPFIYTGIQLCSHRLLRDAPEGPFSTNVLWSRAMEEGRLYGWVHTGEWFEVGNPQAIAPTEAILLGRH</sequence>
<gene>
    <name evidence="4" type="ORF">H7F51_01280</name>
</gene>
<name>A0A7X1FNQ0_9SPHN</name>
<organism evidence="4 5">
    <name type="scientific">Novosphingobium flavum</name>
    <dbReference type="NCBI Taxonomy" id="1778672"/>
    <lineage>
        <taxon>Bacteria</taxon>
        <taxon>Pseudomonadati</taxon>
        <taxon>Pseudomonadota</taxon>
        <taxon>Alphaproteobacteria</taxon>
        <taxon>Sphingomonadales</taxon>
        <taxon>Sphingomonadaceae</taxon>
        <taxon>Novosphingobium</taxon>
    </lineage>
</organism>
<evidence type="ECO:0000256" key="1">
    <source>
        <dbReference type="ARBA" id="ARBA00022679"/>
    </source>
</evidence>
<dbReference type="PANTHER" id="PTHR43584">
    <property type="entry name" value="NUCLEOTIDYL TRANSFERASE"/>
    <property type="match status" value="1"/>
</dbReference>
<keyword evidence="1 4" id="KW-0808">Transferase</keyword>
<dbReference type="RefSeq" id="WP_185662387.1">
    <property type="nucleotide sequence ID" value="NZ_JACLAW010000001.1"/>
</dbReference>
<dbReference type="PANTHER" id="PTHR43584:SF8">
    <property type="entry name" value="N-ACETYLMURAMATE ALPHA-1-PHOSPHATE URIDYLYLTRANSFERASE"/>
    <property type="match status" value="1"/>
</dbReference>
<evidence type="ECO:0000313" key="5">
    <source>
        <dbReference type="Proteomes" id="UP000566813"/>
    </source>
</evidence>
<dbReference type="CDD" id="cd06422">
    <property type="entry name" value="NTP_transferase_like_1"/>
    <property type="match status" value="1"/>
</dbReference>
<accession>A0A7X1FNQ0</accession>
<keyword evidence="5" id="KW-1185">Reference proteome</keyword>
<reference evidence="4 5" key="1">
    <citation type="submission" date="2020-08" db="EMBL/GenBank/DDBJ databases">
        <title>The genome sequence of type strain Novosphingobium flavum NBRC 111647.</title>
        <authorList>
            <person name="Liu Y."/>
        </authorList>
    </citation>
    <scope>NUCLEOTIDE SEQUENCE [LARGE SCALE GENOMIC DNA]</scope>
    <source>
        <strain evidence="4 5">NBRC 111647</strain>
    </source>
</reference>
<proteinExistence type="predicted"/>
<feature type="domain" description="Nucleotidyl transferase" evidence="3">
    <location>
        <begin position="10"/>
        <end position="102"/>
    </location>
</feature>
<dbReference type="EMBL" id="JACLAW010000001">
    <property type="protein sequence ID" value="MBC2664143.1"/>
    <property type="molecule type" value="Genomic_DNA"/>
</dbReference>
<dbReference type="Pfam" id="PF00483">
    <property type="entry name" value="NTP_transferase"/>
    <property type="match status" value="1"/>
</dbReference>
<dbReference type="AlphaFoldDB" id="A0A7X1FNQ0"/>
<evidence type="ECO:0000259" key="3">
    <source>
        <dbReference type="Pfam" id="PF00483"/>
    </source>
</evidence>
<evidence type="ECO:0000313" key="4">
    <source>
        <dbReference type="EMBL" id="MBC2664143.1"/>
    </source>
</evidence>
<dbReference type="InterPro" id="IPR029044">
    <property type="entry name" value="Nucleotide-diphossugar_trans"/>
</dbReference>
<dbReference type="Gene3D" id="3.90.550.10">
    <property type="entry name" value="Spore Coat Polysaccharide Biosynthesis Protein SpsA, Chain A"/>
    <property type="match status" value="1"/>
</dbReference>
<dbReference type="InterPro" id="IPR050065">
    <property type="entry name" value="GlmU-like"/>
</dbReference>
<dbReference type="SUPFAM" id="SSF53448">
    <property type="entry name" value="Nucleotide-diphospho-sugar transferases"/>
    <property type="match status" value="1"/>
</dbReference>